<evidence type="ECO:0000256" key="1">
    <source>
        <dbReference type="ARBA" id="ARBA00004236"/>
    </source>
</evidence>
<evidence type="ECO:0000313" key="7">
    <source>
        <dbReference type="EMBL" id="XBP70599.1"/>
    </source>
</evidence>
<dbReference type="RefSeq" id="WP_349279945.1">
    <property type="nucleotide sequence ID" value="NZ_CBCSCU010000008.1"/>
</dbReference>
<organism evidence="7">
    <name type="scientific">Polaromonas hydrogenivorans</name>
    <dbReference type="NCBI Taxonomy" id="335476"/>
    <lineage>
        <taxon>Bacteria</taxon>
        <taxon>Pseudomonadati</taxon>
        <taxon>Pseudomonadota</taxon>
        <taxon>Betaproteobacteria</taxon>
        <taxon>Burkholderiales</taxon>
        <taxon>Comamonadaceae</taxon>
        <taxon>Polaromonas</taxon>
    </lineage>
</organism>
<name>A0AAU7LSI6_9BURK</name>
<feature type="signal peptide" evidence="5">
    <location>
        <begin position="1"/>
        <end position="32"/>
    </location>
</feature>
<dbReference type="Pfam" id="PF06977">
    <property type="entry name" value="SdiA-regulated"/>
    <property type="match status" value="1"/>
</dbReference>
<dbReference type="Gene3D" id="2.60.40.1220">
    <property type="match status" value="1"/>
</dbReference>
<feature type="domain" description="SbsA Ig-like" evidence="6">
    <location>
        <begin position="319"/>
        <end position="424"/>
    </location>
</feature>
<evidence type="ECO:0000256" key="5">
    <source>
        <dbReference type="SAM" id="SignalP"/>
    </source>
</evidence>
<keyword evidence="3 5" id="KW-0732">Signal</keyword>
<gene>
    <name evidence="7" type="ORF">ABLV49_01820</name>
</gene>
<dbReference type="InterPro" id="IPR009722">
    <property type="entry name" value="YjiK/CarP"/>
</dbReference>
<evidence type="ECO:0000259" key="6">
    <source>
        <dbReference type="Pfam" id="PF13205"/>
    </source>
</evidence>
<evidence type="ECO:0000256" key="3">
    <source>
        <dbReference type="ARBA" id="ARBA00022729"/>
    </source>
</evidence>
<dbReference type="SUPFAM" id="SSF50956">
    <property type="entry name" value="Thermostable phytase (3-phytase)"/>
    <property type="match status" value="1"/>
</dbReference>
<keyword evidence="4" id="KW-0472">Membrane</keyword>
<dbReference type="GO" id="GO:0005886">
    <property type="term" value="C:plasma membrane"/>
    <property type="evidence" value="ECO:0007669"/>
    <property type="project" value="UniProtKB-SubCell"/>
</dbReference>
<feature type="domain" description="SbsA Ig-like" evidence="6">
    <location>
        <begin position="428"/>
        <end position="536"/>
    </location>
</feature>
<feature type="chain" id="PRO_5043403273" evidence="5">
    <location>
        <begin position="33"/>
        <end position="737"/>
    </location>
</feature>
<reference evidence="7" key="1">
    <citation type="submission" date="2024-05" db="EMBL/GenBank/DDBJ databases">
        <authorList>
            <person name="Bunk B."/>
            <person name="Swiderski J."/>
            <person name="Sproer C."/>
            <person name="Thiel V."/>
        </authorList>
    </citation>
    <scope>NUCLEOTIDE SEQUENCE</scope>
    <source>
        <strain evidence="7">DSM 17735</strain>
    </source>
</reference>
<dbReference type="AlphaFoldDB" id="A0AAU7LSI6"/>
<dbReference type="EMBL" id="CP157675">
    <property type="protein sequence ID" value="XBP70599.1"/>
    <property type="molecule type" value="Genomic_DNA"/>
</dbReference>
<comment type="subcellular location">
    <subcellularLocation>
        <location evidence="1">Cell membrane</location>
    </subcellularLocation>
</comment>
<dbReference type="Pfam" id="PF13205">
    <property type="entry name" value="Big_5"/>
    <property type="match status" value="2"/>
</dbReference>
<dbReference type="InterPro" id="IPR014755">
    <property type="entry name" value="Cu-Rt/internalin_Ig-like"/>
</dbReference>
<proteinExistence type="predicted"/>
<sequence length="737" mass="75082">MRLASPTSRLTAPRWKLASVALCSALALSACGGGDDALPVSAPVALGNPTLSFVSPQESLDLSNYTLTGRYTLPVNLTAGANQIAAEVSAVTYNEATDSLFIIGDEGTYITQISKTGTVIDTMDLPAGLFADPEGITSIGGGQFVVANERLRSANLLTYRAGTTLDAATVRTIKLGTTVGNVGLEGVTFDPLTKGYVFVKELTPLGIFQTTLDFTAGTASNGSATTENPTNLFDPALAGVADFGDIHALSNTLPAAAADYSHLMVLSNDTGRILKMDRAGRILGSLDIPQAAQHEGITFDKQLNMYVTNEAGGGSQALPQLWVYVPTRTSAKVGLGSNAYLTFPAAVTAGTGNITLMGSGGDTRTIAVTDTTQVTISGGTVKINPTADLIPDTAYSIQYASGVFRDASGLATLAVNSAQTLAFTSVPDTTAPTLASSTPLDNATGIAAGANLTLTFSEAVRAGAGTFTLTNGSDDVRTINASDTAQVTVSGGTVTLNLTADLRTGTGYSVLVSATALADPAGNSFAGISDTTLLNFITAGTTPPTTLAAGDLLFIAANADTPDAVAFILMRDISAGTQIGFSDRDSLTATNESAFLWTADKAYATGTVVTILTDATVPTSDKGSIVGSGGGISTSAETYFAFQGSIPSAPAAGMPTLVIDRYLAAINLGNAGGLDTQIQAAVGGAGAFSAFAPEDNVRYSGSLATTDLPALRARIANTANWTRNDTTPFPLTGGSLF</sequence>
<dbReference type="PROSITE" id="PS51257">
    <property type="entry name" value="PROKAR_LIPOPROTEIN"/>
    <property type="match status" value="1"/>
</dbReference>
<evidence type="ECO:0000256" key="4">
    <source>
        <dbReference type="ARBA" id="ARBA00023136"/>
    </source>
</evidence>
<accession>A0AAU7LSI6</accession>
<protein>
    <submittedName>
        <fullName evidence="7">SdiA-regulated domain-containing protein</fullName>
    </submittedName>
</protein>
<dbReference type="InterPro" id="IPR032812">
    <property type="entry name" value="SbsA_Ig"/>
</dbReference>
<evidence type="ECO:0000256" key="2">
    <source>
        <dbReference type="ARBA" id="ARBA00022475"/>
    </source>
</evidence>
<keyword evidence="2" id="KW-1003">Cell membrane</keyword>